<dbReference type="PANTHER" id="PTHR37937">
    <property type="entry name" value="CONJUGATIVE TRANSFER: DNA TRANSPORT"/>
    <property type="match status" value="1"/>
</dbReference>
<reference evidence="9 10" key="1">
    <citation type="submission" date="2019-03" db="EMBL/GenBank/DDBJ databases">
        <title>Genomic Encyclopedia of Type Strains, Phase IV (KMG-IV): sequencing the most valuable type-strain genomes for metagenomic binning, comparative biology and taxonomic classification.</title>
        <authorList>
            <person name="Goeker M."/>
        </authorList>
    </citation>
    <scope>NUCLEOTIDE SEQUENCE [LARGE SCALE GENOMIC DNA]</scope>
    <source>
        <strain evidence="9 10">DSM 103428</strain>
    </source>
</reference>
<evidence type="ECO:0000256" key="7">
    <source>
        <dbReference type="SAM" id="Phobius"/>
    </source>
</evidence>
<dbReference type="SUPFAM" id="SSF52540">
    <property type="entry name" value="P-loop containing nucleoside triphosphate hydrolases"/>
    <property type="match status" value="1"/>
</dbReference>
<evidence type="ECO:0000256" key="6">
    <source>
        <dbReference type="SAM" id="MobiDB-lite"/>
    </source>
</evidence>
<dbReference type="PANTHER" id="PTHR37937:SF1">
    <property type="entry name" value="CONJUGATIVE TRANSFER: DNA TRANSPORT"/>
    <property type="match status" value="1"/>
</dbReference>
<sequence length="637" mass="72845">MSSVEQWGRKESLIWPPRGYLYTLGALFLAVVFTGFLVWLRVAYGLSPLERYYLPYDLRTETLGTLHPWGAYPLVLVQGGKSQMRPALNADVQRGKTPQAVGKPLPFALSDQAHKDGYRVLFREAPRRYSNKALHAWIAHWIYGDQSIPQLFLWQFVFGFAAFLIQLPLAIPKDIRRLKDLRYGRRLKGPILVSPKDFNKEIVGDGIGIATDRSKQPLRIPRDAENKHFLIVGDTGSGKTSIIRQMLLQVEARRESAIVYDPACEFVKQFYDPHRGDIVLNPLDARMPFWSPSLELRRRAEAKSLAVSMYQPEGVTNRFFVEAPQKIFAHLLTYLPTPTELVHWMSNPAEIDQRVRKTEYWALIDPRAPHQREGVLGSLNMTADSFRLLPKQDETTGTWTATKWAETRKGWVFITSRPTLREALRPLISLWIDILVLRLLNEPDRGQKAVWFVIDELASLQRLPQLHTAITENRKSQNPVVLGFQGRSQMEARYGDDAEAMLSQPATKIFLRTSEPRAAKWVSEAIGEVEIERLRETHYDGSRAGRNFALDRQTEPLVLPSEISGLDDLRGFLKYGNHVARFSFPFVDLKEKHPGFIERDMDDLIAPPALLHDELENDRSDPVVEDEPDGTHAVRME</sequence>
<feature type="domain" description="Type IV secretion system coupling protein TraD DNA-binding" evidence="8">
    <location>
        <begin position="220"/>
        <end position="578"/>
    </location>
</feature>
<keyword evidence="2" id="KW-1003">Cell membrane</keyword>
<proteinExistence type="predicted"/>
<dbReference type="InterPro" id="IPR051539">
    <property type="entry name" value="T4SS-coupling_protein"/>
</dbReference>
<name>A0A4R1LGD2_9BACT</name>
<feature type="transmembrane region" description="Helical" evidence="7">
    <location>
        <begin position="20"/>
        <end position="44"/>
    </location>
</feature>
<dbReference type="Proteomes" id="UP000295210">
    <property type="component" value="Unassembled WGS sequence"/>
</dbReference>
<keyword evidence="4 7" id="KW-1133">Transmembrane helix</keyword>
<feature type="region of interest" description="Disordered" evidence="6">
    <location>
        <begin position="615"/>
        <end position="637"/>
    </location>
</feature>
<protein>
    <submittedName>
        <fullName evidence="9">Type IV secretory pathway TraG/TraD family ATPase VirD4</fullName>
    </submittedName>
</protein>
<evidence type="ECO:0000259" key="8">
    <source>
        <dbReference type="Pfam" id="PF10412"/>
    </source>
</evidence>
<dbReference type="CDD" id="cd01127">
    <property type="entry name" value="TrwB_TraG_TraD_VirD4"/>
    <property type="match status" value="1"/>
</dbReference>
<evidence type="ECO:0000256" key="4">
    <source>
        <dbReference type="ARBA" id="ARBA00022989"/>
    </source>
</evidence>
<evidence type="ECO:0000256" key="5">
    <source>
        <dbReference type="ARBA" id="ARBA00023136"/>
    </source>
</evidence>
<gene>
    <name evidence="9" type="ORF">C7378_0914</name>
</gene>
<accession>A0A4R1LGD2</accession>
<keyword evidence="5 7" id="KW-0472">Membrane</keyword>
<keyword evidence="10" id="KW-1185">Reference proteome</keyword>
<dbReference type="RefSeq" id="WP_165876651.1">
    <property type="nucleotide sequence ID" value="NZ_SMGK01000001.1"/>
</dbReference>
<dbReference type="InterPro" id="IPR019476">
    <property type="entry name" value="T4SS_TraD_DNA-bd"/>
</dbReference>
<comment type="subcellular location">
    <subcellularLocation>
        <location evidence="1">Cell membrane</location>
        <topology evidence="1">Multi-pass membrane protein</topology>
    </subcellularLocation>
</comment>
<dbReference type="Gene3D" id="3.40.50.300">
    <property type="entry name" value="P-loop containing nucleotide triphosphate hydrolases"/>
    <property type="match status" value="2"/>
</dbReference>
<dbReference type="EMBL" id="SMGK01000001">
    <property type="protein sequence ID" value="TCK75913.1"/>
    <property type="molecule type" value="Genomic_DNA"/>
</dbReference>
<feature type="transmembrane region" description="Helical" evidence="7">
    <location>
        <begin position="151"/>
        <end position="171"/>
    </location>
</feature>
<dbReference type="Pfam" id="PF10412">
    <property type="entry name" value="TrwB_AAD_bind"/>
    <property type="match status" value="1"/>
</dbReference>
<evidence type="ECO:0000256" key="3">
    <source>
        <dbReference type="ARBA" id="ARBA00022692"/>
    </source>
</evidence>
<keyword evidence="3 7" id="KW-0812">Transmembrane</keyword>
<dbReference type="AlphaFoldDB" id="A0A4R1LGD2"/>
<dbReference type="GO" id="GO:0005886">
    <property type="term" value="C:plasma membrane"/>
    <property type="evidence" value="ECO:0007669"/>
    <property type="project" value="UniProtKB-SubCell"/>
</dbReference>
<evidence type="ECO:0000256" key="1">
    <source>
        <dbReference type="ARBA" id="ARBA00004651"/>
    </source>
</evidence>
<evidence type="ECO:0000256" key="2">
    <source>
        <dbReference type="ARBA" id="ARBA00022475"/>
    </source>
</evidence>
<dbReference type="InterPro" id="IPR027417">
    <property type="entry name" value="P-loop_NTPase"/>
</dbReference>
<organism evidence="9 10">
    <name type="scientific">Acidipila rosea</name>
    <dbReference type="NCBI Taxonomy" id="768535"/>
    <lineage>
        <taxon>Bacteria</taxon>
        <taxon>Pseudomonadati</taxon>
        <taxon>Acidobacteriota</taxon>
        <taxon>Terriglobia</taxon>
        <taxon>Terriglobales</taxon>
        <taxon>Acidobacteriaceae</taxon>
        <taxon>Acidipila</taxon>
    </lineage>
</organism>
<evidence type="ECO:0000313" key="10">
    <source>
        <dbReference type="Proteomes" id="UP000295210"/>
    </source>
</evidence>
<comment type="caution">
    <text evidence="9">The sequence shown here is derived from an EMBL/GenBank/DDBJ whole genome shotgun (WGS) entry which is preliminary data.</text>
</comment>
<evidence type="ECO:0000313" key="9">
    <source>
        <dbReference type="EMBL" id="TCK75913.1"/>
    </source>
</evidence>